<dbReference type="NCBIfam" id="TIGR02937">
    <property type="entry name" value="sigma70-ECF"/>
    <property type="match status" value="1"/>
</dbReference>
<dbReference type="PANTHER" id="PTHR43133">
    <property type="entry name" value="RNA POLYMERASE ECF-TYPE SIGMA FACTO"/>
    <property type="match status" value="1"/>
</dbReference>
<dbReference type="InterPro" id="IPR014284">
    <property type="entry name" value="RNA_pol_sigma-70_dom"/>
</dbReference>
<keyword evidence="8" id="KW-1185">Reference proteome</keyword>
<dbReference type="RefSeq" id="WP_125242665.1">
    <property type="nucleotide sequence ID" value="NZ_RSED01000005.1"/>
</dbReference>
<dbReference type="OrthoDB" id="192021at2"/>
<organism evidence="7 8">
    <name type="scientific">Aquabacterium soli</name>
    <dbReference type="NCBI Taxonomy" id="2493092"/>
    <lineage>
        <taxon>Bacteria</taxon>
        <taxon>Pseudomonadati</taxon>
        <taxon>Pseudomonadota</taxon>
        <taxon>Betaproteobacteria</taxon>
        <taxon>Burkholderiales</taxon>
        <taxon>Aquabacterium</taxon>
    </lineage>
</organism>
<dbReference type="SUPFAM" id="SSF88659">
    <property type="entry name" value="Sigma3 and sigma4 domains of RNA polymerase sigma factors"/>
    <property type="match status" value="1"/>
</dbReference>
<protein>
    <submittedName>
        <fullName evidence="7">RNA polymerase sigma factor</fullName>
    </submittedName>
</protein>
<dbReference type="Gene3D" id="1.10.10.10">
    <property type="entry name" value="Winged helix-like DNA-binding domain superfamily/Winged helix DNA-binding domain"/>
    <property type="match status" value="1"/>
</dbReference>
<name>A0A426VDA1_9BURK</name>
<proteinExistence type="inferred from homology"/>
<evidence type="ECO:0000256" key="4">
    <source>
        <dbReference type="ARBA" id="ARBA00023163"/>
    </source>
</evidence>
<reference evidence="7 8" key="1">
    <citation type="submission" date="2018-12" db="EMBL/GenBank/DDBJ databases">
        <title>The whole draft genome of Aquabacterium sp. SJQ9.</title>
        <authorList>
            <person name="Sun L."/>
            <person name="Gao X."/>
            <person name="Chen W."/>
            <person name="Huang K."/>
        </authorList>
    </citation>
    <scope>NUCLEOTIDE SEQUENCE [LARGE SCALE GENOMIC DNA]</scope>
    <source>
        <strain evidence="7 8">SJQ9</strain>
    </source>
</reference>
<dbReference type="InterPro" id="IPR039425">
    <property type="entry name" value="RNA_pol_sigma-70-like"/>
</dbReference>
<evidence type="ECO:0000313" key="8">
    <source>
        <dbReference type="Proteomes" id="UP000269265"/>
    </source>
</evidence>
<evidence type="ECO:0000259" key="5">
    <source>
        <dbReference type="Pfam" id="PF04542"/>
    </source>
</evidence>
<evidence type="ECO:0000313" key="7">
    <source>
        <dbReference type="EMBL" id="RRS04847.1"/>
    </source>
</evidence>
<evidence type="ECO:0000256" key="2">
    <source>
        <dbReference type="ARBA" id="ARBA00023015"/>
    </source>
</evidence>
<dbReference type="GO" id="GO:0003677">
    <property type="term" value="F:DNA binding"/>
    <property type="evidence" value="ECO:0007669"/>
    <property type="project" value="InterPro"/>
</dbReference>
<dbReference type="Pfam" id="PF08281">
    <property type="entry name" value="Sigma70_r4_2"/>
    <property type="match status" value="1"/>
</dbReference>
<dbReference type="Proteomes" id="UP000269265">
    <property type="component" value="Unassembled WGS sequence"/>
</dbReference>
<dbReference type="InterPro" id="IPR013324">
    <property type="entry name" value="RNA_pol_sigma_r3/r4-like"/>
</dbReference>
<evidence type="ECO:0000256" key="1">
    <source>
        <dbReference type="ARBA" id="ARBA00010641"/>
    </source>
</evidence>
<dbReference type="InterPro" id="IPR013249">
    <property type="entry name" value="RNA_pol_sigma70_r4_t2"/>
</dbReference>
<sequence>MPDLIRELLLHYRDLLRHLKHKLRNPDDAADIAQTTFAQVYQHALAAPGQASTIESPRALLFRTAHNLCIDQARHRQVVEAWSDERTALNPHPSAPSAEHMAAYRQLVERVVELLAQLPPRRREVYLLFRAHGHTQAEIAQRLNITEAAVAKHVVRATLDCARAFTELAEGLPVLIEPNAGSRGHPMLAEERA</sequence>
<comment type="caution">
    <text evidence="7">The sequence shown here is derived from an EMBL/GenBank/DDBJ whole genome shotgun (WGS) entry which is preliminary data.</text>
</comment>
<evidence type="ECO:0000256" key="3">
    <source>
        <dbReference type="ARBA" id="ARBA00023082"/>
    </source>
</evidence>
<dbReference type="PANTHER" id="PTHR43133:SF63">
    <property type="entry name" value="RNA POLYMERASE SIGMA FACTOR FECI-RELATED"/>
    <property type="match status" value="1"/>
</dbReference>
<dbReference type="GO" id="GO:0006352">
    <property type="term" value="P:DNA-templated transcription initiation"/>
    <property type="evidence" value="ECO:0007669"/>
    <property type="project" value="InterPro"/>
</dbReference>
<gene>
    <name evidence="7" type="ORF">EIP75_07640</name>
</gene>
<dbReference type="GO" id="GO:0016987">
    <property type="term" value="F:sigma factor activity"/>
    <property type="evidence" value="ECO:0007669"/>
    <property type="project" value="UniProtKB-KW"/>
</dbReference>
<evidence type="ECO:0000259" key="6">
    <source>
        <dbReference type="Pfam" id="PF08281"/>
    </source>
</evidence>
<dbReference type="Pfam" id="PF04542">
    <property type="entry name" value="Sigma70_r2"/>
    <property type="match status" value="1"/>
</dbReference>
<dbReference type="InterPro" id="IPR007627">
    <property type="entry name" value="RNA_pol_sigma70_r2"/>
</dbReference>
<keyword evidence="4" id="KW-0804">Transcription</keyword>
<dbReference type="CDD" id="cd06171">
    <property type="entry name" value="Sigma70_r4"/>
    <property type="match status" value="1"/>
</dbReference>
<dbReference type="AlphaFoldDB" id="A0A426VDA1"/>
<comment type="similarity">
    <text evidence="1">Belongs to the sigma-70 factor family. ECF subfamily.</text>
</comment>
<dbReference type="InterPro" id="IPR036388">
    <property type="entry name" value="WH-like_DNA-bd_sf"/>
</dbReference>
<dbReference type="InterPro" id="IPR013325">
    <property type="entry name" value="RNA_pol_sigma_r2"/>
</dbReference>
<keyword evidence="2" id="KW-0805">Transcription regulation</keyword>
<feature type="domain" description="RNA polymerase sigma-70 region 2" evidence="5">
    <location>
        <begin position="11"/>
        <end position="77"/>
    </location>
</feature>
<dbReference type="Gene3D" id="1.10.1740.10">
    <property type="match status" value="1"/>
</dbReference>
<keyword evidence="3" id="KW-0731">Sigma factor</keyword>
<accession>A0A426VDA1</accession>
<dbReference type="SUPFAM" id="SSF88946">
    <property type="entry name" value="Sigma2 domain of RNA polymerase sigma factors"/>
    <property type="match status" value="1"/>
</dbReference>
<dbReference type="EMBL" id="RSED01000005">
    <property type="protein sequence ID" value="RRS04847.1"/>
    <property type="molecule type" value="Genomic_DNA"/>
</dbReference>
<feature type="domain" description="RNA polymerase sigma factor 70 region 4 type 2" evidence="6">
    <location>
        <begin position="110"/>
        <end position="157"/>
    </location>
</feature>